<evidence type="ECO:0000256" key="1">
    <source>
        <dbReference type="SAM" id="Phobius"/>
    </source>
</evidence>
<dbReference type="Proteomes" id="UP000596742">
    <property type="component" value="Unassembled WGS sequence"/>
</dbReference>
<dbReference type="Pfam" id="PF01822">
    <property type="entry name" value="WSC"/>
    <property type="match status" value="1"/>
</dbReference>
<feature type="domain" description="WSC" evidence="2">
    <location>
        <begin position="10"/>
        <end position="105"/>
    </location>
</feature>
<dbReference type="AlphaFoldDB" id="A0A8B6G3J9"/>
<dbReference type="OrthoDB" id="6128639at2759"/>
<dbReference type="PROSITE" id="PS51257">
    <property type="entry name" value="PROKAR_LIPOPROTEIN"/>
    <property type="match status" value="1"/>
</dbReference>
<dbReference type="EMBL" id="UYJE01007808">
    <property type="protein sequence ID" value="VDI58106.1"/>
    <property type="molecule type" value="Genomic_DNA"/>
</dbReference>
<comment type="caution">
    <text evidence="3">The sequence shown here is derived from an EMBL/GenBank/DDBJ whole genome shotgun (WGS) entry which is preliminary data.</text>
</comment>
<dbReference type="InterPro" id="IPR002889">
    <property type="entry name" value="WSC_carb-bd"/>
</dbReference>
<dbReference type="PROSITE" id="PS51212">
    <property type="entry name" value="WSC"/>
    <property type="match status" value="1"/>
</dbReference>
<keyword evidence="1" id="KW-1133">Transmembrane helix</keyword>
<keyword evidence="1" id="KW-0812">Transmembrane</keyword>
<sequence length="405" mass="43995">MLARHYGISGFTVSGCWADDNNGMTAFQSLASTEPTTVSCLERCRNWDYNFAASKLDALGTFECYCGNYIQFTTKVPGLACGFPCPITVTDACGQIKRIAVYNIQGESLPIVLHVLEPATEVSTSQVKHTTEVSTSTAVQRTTKVSTSQVKPTTEVSTSTVDTITEVFKSTVQPTTGLSTSTVEPTTFVATSTIEKLSTTSAVNDMTSIDDDKTTTVSIGSEKTSPTTTFVQSTEISTKVAELPVSTSAKSTSLKETISTHITKSSLSISTTAVETVSFSSNFKNPSISNQMQCMCPCASVSSKWNFLANMNMSIAELKIYLNDYLDELKQNLTIDKTKTSSYINTKISAPDDRKSSVSIGYFGLFLVGIPIAFILCSDAMRFAMQCRFKNANHKMKSARFFMNK</sequence>
<proteinExistence type="predicted"/>
<accession>A0A8B6G3J9</accession>
<reference evidence="3" key="1">
    <citation type="submission" date="2018-11" db="EMBL/GenBank/DDBJ databases">
        <authorList>
            <person name="Alioto T."/>
            <person name="Alioto T."/>
        </authorList>
    </citation>
    <scope>NUCLEOTIDE SEQUENCE</scope>
</reference>
<organism evidence="3 4">
    <name type="scientific">Mytilus galloprovincialis</name>
    <name type="common">Mediterranean mussel</name>
    <dbReference type="NCBI Taxonomy" id="29158"/>
    <lineage>
        <taxon>Eukaryota</taxon>
        <taxon>Metazoa</taxon>
        <taxon>Spiralia</taxon>
        <taxon>Lophotrochozoa</taxon>
        <taxon>Mollusca</taxon>
        <taxon>Bivalvia</taxon>
        <taxon>Autobranchia</taxon>
        <taxon>Pteriomorphia</taxon>
        <taxon>Mytilida</taxon>
        <taxon>Mytiloidea</taxon>
        <taxon>Mytilidae</taxon>
        <taxon>Mytilinae</taxon>
        <taxon>Mytilus</taxon>
    </lineage>
</organism>
<evidence type="ECO:0000313" key="3">
    <source>
        <dbReference type="EMBL" id="VDI58106.1"/>
    </source>
</evidence>
<evidence type="ECO:0000313" key="4">
    <source>
        <dbReference type="Proteomes" id="UP000596742"/>
    </source>
</evidence>
<keyword evidence="4" id="KW-1185">Reference proteome</keyword>
<gene>
    <name evidence="3" type="ORF">MGAL_10B047215</name>
</gene>
<keyword evidence="1" id="KW-0472">Membrane</keyword>
<evidence type="ECO:0000259" key="2">
    <source>
        <dbReference type="PROSITE" id="PS51212"/>
    </source>
</evidence>
<protein>
    <recommendedName>
        <fullName evidence="2">WSC domain-containing protein</fullName>
    </recommendedName>
</protein>
<feature type="transmembrane region" description="Helical" evidence="1">
    <location>
        <begin position="360"/>
        <end position="381"/>
    </location>
</feature>
<name>A0A8B6G3J9_MYTGA</name>